<keyword evidence="3" id="KW-1185">Reference proteome</keyword>
<feature type="transmembrane region" description="Helical" evidence="1">
    <location>
        <begin position="37"/>
        <end position="56"/>
    </location>
</feature>
<reference evidence="2 3" key="1">
    <citation type="submission" date="2021-03" db="EMBL/GenBank/DDBJ databases">
        <title>Complete genome of Polaribacter_sp.G4M1.</title>
        <authorList>
            <person name="Jeong S.W."/>
            <person name="Bae J.W."/>
        </authorList>
    </citation>
    <scope>NUCLEOTIDE SEQUENCE [LARGE SCALE GENOMIC DNA]</scope>
    <source>
        <strain evidence="2 3">G4M1</strain>
    </source>
</reference>
<evidence type="ECO:0000256" key="1">
    <source>
        <dbReference type="SAM" id="Phobius"/>
    </source>
</evidence>
<sequence length="63" mass="7625">MKNISQLIIGVIGIIEIIYYCFYNQTEKTVFGYEVNSFLFILFWATVTIFAFYFFFKKNKKRN</sequence>
<evidence type="ECO:0000313" key="2">
    <source>
        <dbReference type="EMBL" id="QTD38427.1"/>
    </source>
</evidence>
<keyword evidence="1" id="KW-1133">Transmembrane helix</keyword>
<protein>
    <submittedName>
        <fullName evidence="2">Uncharacterized protein</fullName>
    </submittedName>
</protein>
<keyword evidence="1" id="KW-0472">Membrane</keyword>
<accession>A0ABX7SX13</accession>
<dbReference type="EMBL" id="CP071795">
    <property type="protein sequence ID" value="QTD38427.1"/>
    <property type="molecule type" value="Genomic_DNA"/>
</dbReference>
<gene>
    <name evidence="2" type="ORF">JL193_03780</name>
</gene>
<name>A0ABX7SX13_9FLAO</name>
<feature type="transmembrane region" description="Helical" evidence="1">
    <location>
        <begin position="7"/>
        <end position="25"/>
    </location>
</feature>
<evidence type="ECO:0000313" key="3">
    <source>
        <dbReference type="Proteomes" id="UP000663935"/>
    </source>
</evidence>
<dbReference type="Proteomes" id="UP000663935">
    <property type="component" value="Chromosome"/>
</dbReference>
<dbReference type="RefSeq" id="WP_207972557.1">
    <property type="nucleotide sequence ID" value="NZ_CP071795.1"/>
</dbReference>
<proteinExistence type="predicted"/>
<keyword evidence="1" id="KW-0812">Transmembrane</keyword>
<organism evidence="2 3">
    <name type="scientific">Polaribacter batillariae</name>
    <dbReference type="NCBI Taxonomy" id="2808900"/>
    <lineage>
        <taxon>Bacteria</taxon>
        <taxon>Pseudomonadati</taxon>
        <taxon>Bacteroidota</taxon>
        <taxon>Flavobacteriia</taxon>
        <taxon>Flavobacteriales</taxon>
        <taxon>Flavobacteriaceae</taxon>
    </lineage>
</organism>